<evidence type="ECO:0000256" key="8">
    <source>
        <dbReference type="RuleBase" id="RU003827"/>
    </source>
</evidence>
<accession>A0A8X8B1A4</accession>
<evidence type="ECO:0000256" key="4">
    <source>
        <dbReference type="ARBA" id="ARBA00022729"/>
    </source>
</evidence>
<evidence type="ECO:0000256" key="2">
    <source>
        <dbReference type="ARBA" id="ARBA00007104"/>
    </source>
</evidence>
<dbReference type="GO" id="GO:0016020">
    <property type="term" value="C:membrane"/>
    <property type="evidence" value="ECO:0007669"/>
    <property type="project" value="UniProtKB-SubCell"/>
</dbReference>
<name>A0A8X8B1A4_BRACI</name>
<feature type="domain" description="GOLD" evidence="11">
    <location>
        <begin position="36"/>
        <end position="131"/>
    </location>
</feature>
<organism evidence="12 13">
    <name type="scientific">Brassica carinata</name>
    <name type="common">Ethiopian mustard</name>
    <name type="synonym">Abyssinian cabbage</name>
    <dbReference type="NCBI Taxonomy" id="52824"/>
    <lineage>
        <taxon>Eukaryota</taxon>
        <taxon>Viridiplantae</taxon>
        <taxon>Streptophyta</taxon>
        <taxon>Embryophyta</taxon>
        <taxon>Tracheophyta</taxon>
        <taxon>Spermatophyta</taxon>
        <taxon>Magnoliopsida</taxon>
        <taxon>eudicotyledons</taxon>
        <taxon>Gunneridae</taxon>
        <taxon>Pentapetalae</taxon>
        <taxon>rosids</taxon>
        <taxon>malvids</taxon>
        <taxon>Brassicales</taxon>
        <taxon>Brassicaceae</taxon>
        <taxon>Brassiceae</taxon>
        <taxon>Brassica</taxon>
    </lineage>
</organism>
<evidence type="ECO:0000256" key="7">
    <source>
        <dbReference type="ARBA" id="ARBA00023136"/>
    </source>
</evidence>
<sequence>MAISPLLVISLVCLAGGGSLLPAVEAIWLTIPRAGDKCVYEDIQANVVVVGDFLCIDQDNEVGLGPTVNIRVTSAYGKEIYKRTNVTQGRFAFTTSESGTYLACLSMHHDQTHYAVDNSTAIVSLDWKMGIRTKDWDTVAKKEKIEGVELELRKSAERVFEIRANILYLRFREASMREINEKTNKRVAQLSFMSLGLSVMVSLFQVWHLKRFFLKKKLI</sequence>
<evidence type="ECO:0000256" key="10">
    <source>
        <dbReference type="SAM" id="SignalP"/>
    </source>
</evidence>
<dbReference type="SMART" id="SM01190">
    <property type="entry name" value="EMP24_GP25L"/>
    <property type="match status" value="1"/>
</dbReference>
<keyword evidence="3 8" id="KW-0812">Transmembrane</keyword>
<evidence type="ECO:0000313" key="13">
    <source>
        <dbReference type="Proteomes" id="UP000886595"/>
    </source>
</evidence>
<feature type="signal peptide" evidence="10">
    <location>
        <begin position="1"/>
        <end position="26"/>
    </location>
</feature>
<dbReference type="InterPro" id="IPR009038">
    <property type="entry name" value="GOLD_dom"/>
</dbReference>
<keyword evidence="5 9" id="KW-1133">Transmembrane helix</keyword>
<dbReference type="OrthoDB" id="759142at2759"/>
<keyword evidence="7 9" id="KW-0472">Membrane</keyword>
<gene>
    <name evidence="12" type="ORF">Bca52824_021175</name>
</gene>
<evidence type="ECO:0000256" key="6">
    <source>
        <dbReference type="ARBA" id="ARBA00023054"/>
    </source>
</evidence>
<comment type="subcellular location">
    <subcellularLocation>
        <location evidence="1 8">Membrane</location>
        <topology evidence="1 8">Single-pass type I membrane protein</topology>
    </subcellularLocation>
</comment>
<dbReference type="Proteomes" id="UP000886595">
    <property type="component" value="Unassembled WGS sequence"/>
</dbReference>
<evidence type="ECO:0000256" key="3">
    <source>
        <dbReference type="ARBA" id="ARBA00022692"/>
    </source>
</evidence>
<dbReference type="Pfam" id="PF01105">
    <property type="entry name" value="EMP24_GP25L"/>
    <property type="match status" value="1"/>
</dbReference>
<evidence type="ECO:0000313" key="12">
    <source>
        <dbReference type="EMBL" id="KAG2318053.1"/>
    </source>
</evidence>
<dbReference type="EMBL" id="JAAMPC010000004">
    <property type="protein sequence ID" value="KAG2318053.1"/>
    <property type="molecule type" value="Genomic_DNA"/>
</dbReference>
<protein>
    <recommendedName>
        <fullName evidence="11">GOLD domain-containing protein</fullName>
    </recommendedName>
</protein>
<comment type="caution">
    <text evidence="12">The sequence shown here is derived from an EMBL/GenBank/DDBJ whole genome shotgun (WGS) entry which is preliminary data.</text>
</comment>
<dbReference type="PROSITE" id="PS50866">
    <property type="entry name" value="GOLD"/>
    <property type="match status" value="1"/>
</dbReference>
<evidence type="ECO:0000259" key="11">
    <source>
        <dbReference type="PROSITE" id="PS50866"/>
    </source>
</evidence>
<dbReference type="PANTHER" id="PTHR22811">
    <property type="entry name" value="TRANSMEMBRANE EMP24 DOMAIN-CONTAINING PROTEIN"/>
    <property type="match status" value="1"/>
</dbReference>
<keyword evidence="6" id="KW-0175">Coiled coil</keyword>
<keyword evidence="4 10" id="KW-0732">Signal</keyword>
<feature type="chain" id="PRO_5036488308" description="GOLD domain-containing protein" evidence="10">
    <location>
        <begin position="27"/>
        <end position="219"/>
    </location>
</feature>
<evidence type="ECO:0000256" key="5">
    <source>
        <dbReference type="ARBA" id="ARBA00022989"/>
    </source>
</evidence>
<reference evidence="12 13" key="1">
    <citation type="submission" date="2020-02" db="EMBL/GenBank/DDBJ databases">
        <authorList>
            <person name="Ma Q."/>
            <person name="Huang Y."/>
            <person name="Song X."/>
            <person name="Pei D."/>
        </authorList>
    </citation>
    <scope>NUCLEOTIDE SEQUENCE [LARGE SCALE GENOMIC DNA]</scope>
    <source>
        <strain evidence="12">Sxm20200214</strain>
        <tissue evidence="12">Leaf</tissue>
    </source>
</reference>
<proteinExistence type="inferred from homology"/>
<feature type="transmembrane region" description="Helical" evidence="9">
    <location>
        <begin position="190"/>
        <end position="209"/>
    </location>
</feature>
<evidence type="ECO:0000256" key="1">
    <source>
        <dbReference type="ARBA" id="ARBA00004479"/>
    </source>
</evidence>
<dbReference type="InterPro" id="IPR015720">
    <property type="entry name" value="Emp24-like"/>
</dbReference>
<keyword evidence="13" id="KW-1185">Reference proteome</keyword>
<evidence type="ECO:0000256" key="9">
    <source>
        <dbReference type="SAM" id="Phobius"/>
    </source>
</evidence>
<comment type="similarity">
    <text evidence="2 8">Belongs to the EMP24/GP25L family.</text>
</comment>
<dbReference type="AlphaFoldDB" id="A0A8X8B1A4"/>